<organism evidence="1 2">
    <name type="scientific">Stephania yunnanensis</name>
    <dbReference type="NCBI Taxonomy" id="152371"/>
    <lineage>
        <taxon>Eukaryota</taxon>
        <taxon>Viridiplantae</taxon>
        <taxon>Streptophyta</taxon>
        <taxon>Embryophyta</taxon>
        <taxon>Tracheophyta</taxon>
        <taxon>Spermatophyta</taxon>
        <taxon>Magnoliopsida</taxon>
        <taxon>Ranunculales</taxon>
        <taxon>Menispermaceae</taxon>
        <taxon>Menispermoideae</taxon>
        <taxon>Cissampelideae</taxon>
        <taxon>Stephania</taxon>
    </lineage>
</organism>
<keyword evidence="2" id="KW-1185">Reference proteome</keyword>
<dbReference type="EMBL" id="JBBNAF010000002">
    <property type="protein sequence ID" value="KAK9163324.1"/>
    <property type="molecule type" value="Genomic_DNA"/>
</dbReference>
<protein>
    <submittedName>
        <fullName evidence="1">Uncharacterized protein</fullName>
    </submittedName>
</protein>
<dbReference type="Proteomes" id="UP001420932">
    <property type="component" value="Unassembled WGS sequence"/>
</dbReference>
<evidence type="ECO:0000313" key="1">
    <source>
        <dbReference type="EMBL" id="KAK9163324.1"/>
    </source>
</evidence>
<comment type="caution">
    <text evidence="1">The sequence shown here is derived from an EMBL/GenBank/DDBJ whole genome shotgun (WGS) entry which is preliminary data.</text>
</comment>
<accession>A0AAP0L5Y0</accession>
<evidence type="ECO:0000313" key="2">
    <source>
        <dbReference type="Proteomes" id="UP001420932"/>
    </source>
</evidence>
<dbReference type="AlphaFoldDB" id="A0AAP0L5Y0"/>
<name>A0AAP0L5Y0_9MAGN</name>
<sequence>MGPRRCRRLHRAVAQPSSHAAQSRSYNDVRFSRCPARSPSSPREIAAAALLVRELLPKPRLLSSLARYCGSCAASLVLCALVSSPLHRQPPLFDLSALSLCSHSVRASLCFIGIHFAEYVALSNGDCGAWSFDVTVEKKMVFENFSAVDTPVFDKMLKREFSLFSLNLEKKTYARRVQLGYSKDRLDLGYNSITPSRNGPPRNGPQEINNIYFDNFEGHLLEFVLA</sequence>
<gene>
    <name evidence="1" type="ORF">Syun_004226</name>
</gene>
<proteinExistence type="predicted"/>
<reference evidence="1 2" key="1">
    <citation type="submission" date="2024-01" db="EMBL/GenBank/DDBJ databases">
        <title>Genome assemblies of Stephania.</title>
        <authorList>
            <person name="Yang L."/>
        </authorList>
    </citation>
    <scope>NUCLEOTIDE SEQUENCE [LARGE SCALE GENOMIC DNA]</scope>
    <source>
        <strain evidence="1">YNDBR</strain>
        <tissue evidence="1">Leaf</tissue>
    </source>
</reference>